<evidence type="ECO:0008006" key="3">
    <source>
        <dbReference type="Google" id="ProtNLM"/>
    </source>
</evidence>
<protein>
    <recommendedName>
        <fullName evidence="3">DUF2505 domain-containing protein</fullName>
    </recommendedName>
</protein>
<keyword evidence="2" id="KW-1185">Reference proteome</keyword>
<evidence type="ECO:0000313" key="2">
    <source>
        <dbReference type="Proteomes" id="UP000466514"/>
    </source>
</evidence>
<sequence>MPSPFDVTAGASTGVADVIAAFGQESYWLARLAFGGDSTTLDSLVIDPAGGIVVHTTQDLRRDMLPSAIGRMLPGNAAITRTESWEPHVGGKAYGKFRIAARGVPTTGAGTMLLQTVSTGSRLRVEGTVQVRIPVVGRQIEHFVVDLIARDVRRMQQFTADWIAGET</sequence>
<dbReference type="InterPro" id="IPR019639">
    <property type="entry name" value="DUF2505"/>
</dbReference>
<dbReference type="KEGG" id="mpsc:MPSYJ_47940"/>
<dbReference type="RefSeq" id="WP_163728977.1">
    <property type="nucleotide sequence ID" value="NZ_AP022574.1"/>
</dbReference>
<dbReference type="AlphaFoldDB" id="A0A7I7MIH0"/>
<dbReference type="Pfam" id="PF10698">
    <property type="entry name" value="DUF2505"/>
    <property type="match status" value="1"/>
</dbReference>
<proteinExistence type="predicted"/>
<evidence type="ECO:0000313" key="1">
    <source>
        <dbReference type="EMBL" id="BBX71333.1"/>
    </source>
</evidence>
<organism evidence="1 2">
    <name type="scientific">Mycolicibacterium psychrotolerans</name>
    <dbReference type="NCBI Taxonomy" id="216929"/>
    <lineage>
        <taxon>Bacteria</taxon>
        <taxon>Bacillati</taxon>
        <taxon>Actinomycetota</taxon>
        <taxon>Actinomycetes</taxon>
        <taxon>Mycobacteriales</taxon>
        <taxon>Mycobacteriaceae</taxon>
        <taxon>Mycolicibacterium</taxon>
    </lineage>
</organism>
<gene>
    <name evidence="1" type="ORF">MPSYJ_47940</name>
</gene>
<name>A0A7I7MIH0_9MYCO</name>
<dbReference type="Proteomes" id="UP000466514">
    <property type="component" value="Chromosome"/>
</dbReference>
<dbReference type="EMBL" id="AP022574">
    <property type="protein sequence ID" value="BBX71333.1"/>
    <property type="molecule type" value="Genomic_DNA"/>
</dbReference>
<reference evidence="1 2" key="1">
    <citation type="journal article" date="2019" name="Emerg. Microbes Infect.">
        <title>Comprehensive subspecies identification of 175 nontuberculous mycobacteria species based on 7547 genomic profiles.</title>
        <authorList>
            <person name="Matsumoto Y."/>
            <person name="Kinjo T."/>
            <person name="Motooka D."/>
            <person name="Nabeya D."/>
            <person name="Jung N."/>
            <person name="Uechi K."/>
            <person name="Horii T."/>
            <person name="Iida T."/>
            <person name="Fujita J."/>
            <person name="Nakamura S."/>
        </authorList>
    </citation>
    <scope>NUCLEOTIDE SEQUENCE [LARGE SCALE GENOMIC DNA]</scope>
    <source>
        <strain evidence="1 2">JCM 13323</strain>
    </source>
</reference>
<accession>A0A7I7MIH0</accession>